<evidence type="ECO:0000256" key="10">
    <source>
        <dbReference type="ARBA" id="ARBA00022842"/>
    </source>
</evidence>
<dbReference type="InterPro" id="IPR011759">
    <property type="entry name" value="Cyt_c_oxidase_su2_TM_dom"/>
</dbReference>
<reference evidence="22" key="1">
    <citation type="journal article" date="2016" name="Sci. Rep.">
        <title>Comparative and phylogenetic analysis of the mitochondrial genomes in basal hymenopterans.</title>
        <authorList>
            <person name="Song S.N."/>
            <person name="Tang P."/>
            <person name="Wei S.J."/>
            <person name="Chen X.X."/>
        </authorList>
    </citation>
    <scope>NUCLEOTIDE SEQUENCE</scope>
</reference>
<comment type="catalytic activity">
    <reaction evidence="17">
        <text>4 Fe(II)-[cytochrome c] + O2 + 8 H(+)(in) = 4 Fe(III)-[cytochrome c] + 2 H2O + 4 H(+)(out)</text>
        <dbReference type="Rhea" id="RHEA:11436"/>
        <dbReference type="Rhea" id="RHEA-COMP:10350"/>
        <dbReference type="Rhea" id="RHEA-COMP:14399"/>
        <dbReference type="ChEBI" id="CHEBI:15377"/>
        <dbReference type="ChEBI" id="CHEBI:15378"/>
        <dbReference type="ChEBI" id="CHEBI:15379"/>
        <dbReference type="ChEBI" id="CHEBI:29033"/>
        <dbReference type="ChEBI" id="CHEBI:29034"/>
        <dbReference type="EC" id="7.1.1.9"/>
    </reaction>
    <physiologicalReaction direction="left-to-right" evidence="17">
        <dbReference type="Rhea" id="RHEA:11437"/>
    </physiologicalReaction>
</comment>
<dbReference type="InterPro" id="IPR045187">
    <property type="entry name" value="CcO_II"/>
</dbReference>
<dbReference type="InterPro" id="IPR002429">
    <property type="entry name" value="CcO_II-like_C"/>
</dbReference>
<keyword evidence="9 18" id="KW-0999">Mitochondrion inner membrane</keyword>
<dbReference type="FunFam" id="2.60.40.420:FF:000001">
    <property type="entry name" value="Cytochrome c oxidase subunit 2"/>
    <property type="match status" value="1"/>
</dbReference>
<keyword evidence="10" id="KW-0460">Magnesium</keyword>
<comment type="subcellular location">
    <subcellularLocation>
        <location evidence="1 18">Mitochondrion inner membrane</location>
        <topology evidence="1 18">Multi-pass membrane protein</topology>
    </subcellularLocation>
</comment>
<dbReference type="Gene3D" id="2.60.40.420">
    <property type="entry name" value="Cupredoxins - blue copper proteins"/>
    <property type="match status" value="1"/>
</dbReference>
<proteinExistence type="inferred from homology"/>
<dbReference type="GO" id="GO:0005743">
    <property type="term" value="C:mitochondrial inner membrane"/>
    <property type="evidence" value="ECO:0007669"/>
    <property type="project" value="UniProtKB-SubCell"/>
</dbReference>
<evidence type="ECO:0000256" key="1">
    <source>
        <dbReference type="ARBA" id="ARBA00004448"/>
    </source>
</evidence>
<feature type="transmembrane region" description="Helical" evidence="19">
    <location>
        <begin position="63"/>
        <end position="87"/>
    </location>
</feature>
<dbReference type="GO" id="GO:0042773">
    <property type="term" value="P:ATP synthesis coupled electron transport"/>
    <property type="evidence" value="ECO:0007669"/>
    <property type="project" value="TreeGrafter"/>
</dbReference>
<dbReference type="InterPro" id="IPR036257">
    <property type="entry name" value="Cyt_c_oxidase_su2_TM_sf"/>
</dbReference>
<keyword evidence="15 18" id="KW-0496">Mitochondrion</keyword>
<evidence type="ECO:0000256" key="18">
    <source>
        <dbReference type="RuleBase" id="RU000457"/>
    </source>
</evidence>
<evidence type="ECO:0000256" key="6">
    <source>
        <dbReference type="ARBA" id="ARBA00022660"/>
    </source>
</evidence>
<evidence type="ECO:0000256" key="12">
    <source>
        <dbReference type="ARBA" id="ARBA00022982"/>
    </source>
</evidence>
<dbReference type="GO" id="GO:0016491">
    <property type="term" value="F:oxidoreductase activity"/>
    <property type="evidence" value="ECO:0007669"/>
    <property type="project" value="InterPro"/>
</dbReference>
<dbReference type="InterPro" id="IPR001505">
    <property type="entry name" value="Copper_CuA"/>
</dbReference>
<keyword evidence="7 18" id="KW-0812">Transmembrane</keyword>
<evidence type="ECO:0000256" key="14">
    <source>
        <dbReference type="ARBA" id="ARBA00023008"/>
    </source>
</evidence>
<dbReference type="SUPFAM" id="SSF49503">
    <property type="entry name" value="Cupredoxins"/>
    <property type="match status" value="1"/>
</dbReference>
<evidence type="ECO:0000256" key="5">
    <source>
        <dbReference type="ARBA" id="ARBA00022448"/>
    </source>
</evidence>
<feature type="domain" description="Cytochrome oxidase subunit II copper A binding" evidence="20">
    <location>
        <begin position="92"/>
        <end position="225"/>
    </location>
</feature>
<evidence type="ECO:0000256" key="2">
    <source>
        <dbReference type="ARBA" id="ARBA00007866"/>
    </source>
</evidence>
<feature type="domain" description="Cytochrome oxidase subunit II transmembrane region profile" evidence="21">
    <location>
        <begin position="1"/>
        <end position="91"/>
    </location>
</feature>
<dbReference type="SUPFAM" id="SSF81464">
    <property type="entry name" value="Cytochrome c oxidase subunit II-like, transmembrane region"/>
    <property type="match status" value="1"/>
</dbReference>
<dbReference type="RefSeq" id="YP_009240111.1">
    <property type="nucleotide sequence ID" value="NC_029733.1"/>
</dbReference>
<gene>
    <name evidence="22" type="primary">COX2</name>
</gene>
<dbReference type="GeneID" id="27109609"/>
<evidence type="ECO:0000259" key="20">
    <source>
        <dbReference type="PROSITE" id="PS50857"/>
    </source>
</evidence>
<keyword evidence="6 18" id="KW-0679">Respiratory chain</keyword>
<evidence type="ECO:0000256" key="4">
    <source>
        <dbReference type="ARBA" id="ARBA00015946"/>
    </source>
</evidence>
<keyword evidence="13 19" id="KW-1133">Transmembrane helix</keyword>
<evidence type="ECO:0000256" key="19">
    <source>
        <dbReference type="SAM" id="Phobius"/>
    </source>
</evidence>
<organism evidence="22">
    <name type="scientific">Trichiosoma anthracinum</name>
    <dbReference type="NCBI Taxonomy" id="1809733"/>
    <lineage>
        <taxon>Eukaryota</taxon>
        <taxon>Metazoa</taxon>
        <taxon>Ecdysozoa</taxon>
        <taxon>Arthropoda</taxon>
        <taxon>Hexapoda</taxon>
        <taxon>Insecta</taxon>
        <taxon>Pterygota</taxon>
        <taxon>Neoptera</taxon>
        <taxon>Endopterygota</taxon>
        <taxon>Hymenoptera</taxon>
        <taxon>Tenthredinoidea</taxon>
        <taxon>Cimbicidae</taxon>
        <taxon>Trichiosoma</taxon>
    </lineage>
</organism>
<keyword evidence="8 18" id="KW-0479">Metal-binding</keyword>
<comment type="similarity">
    <text evidence="2 18">Belongs to the cytochrome c oxidase subunit 2 family.</text>
</comment>
<keyword evidence="5 18" id="KW-0813">Transport</keyword>
<accession>A0A140GZ90</accession>
<dbReference type="PROSITE" id="PS00078">
    <property type="entry name" value="COX2"/>
    <property type="match status" value="1"/>
</dbReference>
<dbReference type="EMBL" id="KT921411">
    <property type="protein sequence ID" value="AMN87262.1"/>
    <property type="molecule type" value="Genomic_DNA"/>
</dbReference>
<evidence type="ECO:0000256" key="11">
    <source>
        <dbReference type="ARBA" id="ARBA00022967"/>
    </source>
</evidence>
<keyword evidence="12 18" id="KW-0249">Electron transport</keyword>
<evidence type="ECO:0000256" key="15">
    <source>
        <dbReference type="ARBA" id="ARBA00023128"/>
    </source>
</evidence>
<evidence type="ECO:0000256" key="17">
    <source>
        <dbReference type="ARBA" id="ARBA00049512"/>
    </source>
</evidence>
<evidence type="ECO:0000256" key="13">
    <source>
        <dbReference type="ARBA" id="ARBA00022989"/>
    </source>
</evidence>
<dbReference type="PANTHER" id="PTHR22888:SF9">
    <property type="entry name" value="CYTOCHROME C OXIDASE SUBUNIT 2"/>
    <property type="match status" value="1"/>
</dbReference>
<name>A0A140GZ90_9HYME</name>
<evidence type="ECO:0000256" key="8">
    <source>
        <dbReference type="ARBA" id="ARBA00022723"/>
    </source>
</evidence>
<evidence type="ECO:0000256" key="7">
    <source>
        <dbReference type="ARBA" id="ARBA00022692"/>
    </source>
</evidence>
<dbReference type="InterPro" id="IPR014222">
    <property type="entry name" value="Cyt_c_oxidase_su2"/>
</dbReference>
<evidence type="ECO:0000256" key="9">
    <source>
        <dbReference type="ARBA" id="ARBA00022792"/>
    </source>
</evidence>
<feature type="transmembrane region" description="Helical" evidence="19">
    <location>
        <begin position="20"/>
        <end position="42"/>
    </location>
</feature>
<dbReference type="InterPro" id="IPR034210">
    <property type="entry name" value="CcO_II_C"/>
</dbReference>
<evidence type="ECO:0000259" key="21">
    <source>
        <dbReference type="PROSITE" id="PS50999"/>
    </source>
</evidence>
<dbReference type="GO" id="GO:0005507">
    <property type="term" value="F:copper ion binding"/>
    <property type="evidence" value="ECO:0007669"/>
    <property type="project" value="InterPro"/>
</dbReference>
<geneLocation type="mitochondrion" evidence="22"/>
<keyword evidence="14 18" id="KW-0186">Copper</keyword>
<dbReference type="PANTHER" id="PTHR22888">
    <property type="entry name" value="CYTOCHROME C OXIDASE, SUBUNIT II"/>
    <property type="match status" value="1"/>
</dbReference>
<dbReference type="Gene3D" id="1.10.287.90">
    <property type="match status" value="1"/>
</dbReference>
<evidence type="ECO:0000313" key="22">
    <source>
        <dbReference type="EMBL" id="AMN87262.1"/>
    </source>
</evidence>
<dbReference type="CDD" id="cd13912">
    <property type="entry name" value="CcO_II_C"/>
    <property type="match status" value="1"/>
</dbReference>
<keyword evidence="16 18" id="KW-0472">Membrane</keyword>
<dbReference type="Pfam" id="PF00116">
    <property type="entry name" value="COX2"/>
    <property type="match status" value="1"/>
</dbReference>
<comment type="subunit">
    <text evidence="3">Component of the cytochrome c oxidase (complex IV, CIV), a multisubunit enzyme composed of a catalytic core of 3 subunits and several supernumerary subunits. The complex exists as a monomer or a dimer and forms supercomplexes (SCs) in the inner mitochondrial membrane with ubiquinol-cytochrome c oxidoreductase (cytochrome b-c1 complex, complex III, CIII).</text>
</comment>
<dbReference type="PROSITE" id="PS50999">
    <property type="entry name" value="COX2_TM"/>
    <property type="match status" value="1"/>
</dbReference>
<comment type="function">
    <text evidence="18">Component of the cytochrome c oxidase, the last enzyme in the mitochondrial electron transport chain which drives oxidative phosphorylation. The respiratory chain contains 3 multisubunit complexes succinate dehydrogenase (complex II, CII), ubiquinol-cytochrome c oxidoreductase (cytochrome b-c1 complex, complex III, CIII) and cytochrome c oxidase (complex IV, CIV), that cooperate to transfer electrons derived from NADH and succinate to molecular oxygen, creating an electrochemical gradient over the inner membrane that drives transmembrane transport and the ATP synthase. Cytochrome c oxidase is the component of the respiratory chain that catalyzes the reduction of oxygen to water. Electrons originating from reduced cytochrome c in the intermembrane space (IMS) are transferred via the dinuclear copper A center (CU(A)) of subunit 2 and heme A of subunit 1 to the active site in subunit 1, a binuclear center (BNC) formed by heme A3 and copper B (CU(B)). The BNC reduces molecular oxygen to 2 water molecules using 4 electrons from cytochrome c in the IMS and 4 protons from the mitochondrial matrix.</text>
</comment>
<sequence>MTMWMNFNLQDAMSPSMEQLIFFHDHSMIILILITMSILYLMASMLFNKFINRYLLNKQNIEIIWTVMPMLMLIFIAMPSIHLLYLMDEVSNPILTIKSIGHQWYWSYEYSDFKNIEFESYMNQKNKIKLNSFRLLDVDNNLVLPMNTSMRMLITSSDVIHSWAMPSLGKKIDAIPGRLNQISLTIKRPGLLFGQCSEICGANHSFMPIVIESIPMNMFLKWINNFN</sequence>
<dbReference type="NCBIfam" id="TIGR02866">
    <property type="entry name" value="CoxB"/>
    <property type="match status" value="1"/>
</dbReference>
<dbReference type="AlphaFoldDB" id="A0A140GZ90"/>
<dbReference type="PRINTS" id="PR01166">
    <property type="entry name" value="CYCOXIDASEII"/>
</dbReference>
<dbReference type="PROSITE" id="PS50857">
    <property type="entry name" value="COX2_CUA"/>
    <property type="match status" value="1"/>
</dbReference>
<keyword evidence="11" id="KW-1278">Translocase</keyword>
<comment type="cofactor">
    <cofactor evidence="18">
        <name>Cu cation</name>
        <dbReference type="ChEBI" id="CHEBI:23378"/>
    </cofactor>
    <text evidence="18">Binds a copper A center.</text>
</comment>
<evidence type="ECO:0000256" key="3">
    <source>
        <dbReference type="ARBA" id="ARBA00011164"/>
    </source>
</evidence>
<protein>
    <recommendedName>
        <fullName evidence="4 18">Cytochrome c oxidase subunit 2</fullName>
    </recommendedName>
</protein>
<dbReference type="GO" id="GO:0004129">
    <property type="term" value="F:cytochrome-c oxidase activity"/>
    <property type="evidence" value="ECO:0007669"/>
    <property type="project" value="UniProtKB-EC"/>
</dbReference>
<evidence type="ECO:0000256" key="16">
    <source>
        <dbReference type="ARBA" id="ARBA00023136"/>
    </source>
</evidence>
<dbReference type="InterPro" id="IPR008972">
    <property type="entry name" value="Cupredoxin"/>
</dbReference>
<dbReference type="CTD" id="4513"/>
<dbReference type="Pfam" id="PF02790">
    <property type="entry name" value="COX2_TM"/>
    <property type="match status" value="1"/>
</dbReference>